<name>A0A0G4I6C5_9ALVE</name>
<dbReference type="PhylomeDB" id="A0A0G4I6C5"/>
<evidence type="ECO:0000256" key="1">
    <source>
        <dbReference type="SAM" id="MobiDB-lite"/>
    </source>
</evidence>
<feature type="compositionally biased region" description="Basic and acidic residues" evidence="1">
    <location>
        <begin position="30"/>
        <end position="43"/>
    </location>
</feature>
<accession>A0A0G4I6C5</accession>
<organism evidence="2">
    <name type="scientific">Chromera velia CCMP2878</name>
    <dbReference type="NCBI Taxonomy" id="1169474"/>
    <lineage>
        <taxon>Eukaryota</taxon>
        <taxon>Sar</taxon>
        <taxon>Alveolata</taxon>
        <taxon>Colpodellida</taxon>
        <taxon>Chromeraceae</taxon>
        <taxon>Chromera</taxon>
    </lineage>
</organism>
<protein>
    <submittedName>
        <fullName evidence="2">Uncharacterized protein</fullName>
    </submittedName>
</protein>
<feature type="compositionally biased region" description="Polar residues" evidence="1">
    <location>
        <begin position="151"/>
        <end position="160"/>
    </location>
</feature>
<sequence length="160" mass="17453">MGGKGNEGTEPRDMKMTGVEGSGKKVNRKRERDRDIERREAKTEIQGVRVPAETALEDRAPVEKRGRQPRASEDVGGRAEIKGLPRPEKATPNAKVQKFSIVTPESDIQIDTPGPTEQQQQQQQQQQSFSPSLGVPHLSEGGGSVGHYDQTAATTAESPR</sequence>
<reference evidence="2" key="1">
    <citation type="submission" date="2014-11" db="EMBL/GenBank/DDBJ databases">
        <authorList>
            <person name="Otto D Thomas"/>
            <person name="Naeem Raeece"/>
        </authorList>
    </citation>
    <scope>NUCLEOTIDE SEQUENCE</scope>
</reference>
<feature type="compositionally biased region" description="Low complexity" evidence="1">
    <location>
        <begin position="118"/>
        <end position="127"/>
    </location>
</feature>
<dbReference type="AlphaFoldDB" id="A0A0G4I6C5"/>
<dbReference type="EMBL" id="CDMZ01005296">
    <property type="protein sequence ID" value="CEM52589.1"/>
    <property type="molecule type" value="Genomic_DNA"/>
</dbReference>
<gene>
    <name evidence="2" type="ORF">Cvel_11372</name>
</gene>
<proteinExistence type="predicted"/>
<feature type="region of interest" description="Disordered" evidence="1">
    <location>
        <begin position="1"/>
        <end position="160"/>
    </location>
</feature>
<feature type="compositionally biased region" description="Basic and acidic residues" evidence="1">
    <location>
        <begin position="56"/>
        <end position="89"/>
    </location>
</feature>
<dbReference type="VEuPathDB" id="CryptoDB:Cvel_11372"/>
<evidence type="ECO:0000313" key="2">
    <source>
        <dbReference type="EMBL" id="CEM52589.1"/>
    </source>
</evidence>